<evidence type="ECO:0000256" key="3">
    <source>
        <dbReference type="ARBA" id="ARBA00023163"/>
    </source>
</evidence>
<evidence type="ECO:0000256" key="4">
    <source>
        <dbReference type="PROSITE-ProRule" id="PRU00169"/>
    </source>
</evidence>
<evidence type="ECO:0000256" key="1">
    <source>
        <dbReference type="ARBA" id="ARBA00023015"/>
    </source>
</evidence>
<evidence type="ECO:0000313" key="7">
    <source>
        <dbReference type="EMBL" id="CAG9172599.1"/>
    </source>
</evidence>
<keyword evidence="2" id="KW-0238">DNA-binding</keyword>
<accession>A0ABM8WYG6</accession>
<dbReference type="EMBL" id="CAJZAG010000005">
    <property type="protein sequence ID" value="CAG9172599.1"/>
    <property type="molecule type" value="Genomic_DNA"/>
</dbReference>
<dbReference type="InterPro" id="IPR036388">
    <property type="entry name" value="WH-like_DNA-bd_sf"/>
</dbReference>
<dbReference type="Pfam" id="PF00196">
    <property type="entry name" value="GerE"/>
    <property type="match status" value="1"/>
</dbReference>
<name>A0ABM8WYG6_9BURK</name>
<dbReference type="Gene3D" id="1.10.10.10">
    <property type="entry name" value="Winged helix-like DNA-binding domain superfamily/Winged helix DNA-binding domain"/>
    <property type="match status" value="1"/>
</dbReference>
<dbReference type="CDD" id="cd06170">
    <property type="entry name" value="LuxR_C_like"/>
    <property type="match status" value="1"/>
</dbReference>
<dbReference type="PANTHER" id="PTHR44688:SF16">
    <property type="entry name" value="DNA-BINDING TRANSCRIPTIONAL ACTIVATOR DEVR_DOSR"/>
    <property type="match status" value="1"/>
</dbReference>
<comment type="caution">
    <text evidence="7">The sequence shown here is derived from an EMBL/GenBank/DDBJ whole genome shotgun (WGS) entry which is preliminary data.</text>
</comment>
<protein>
    <submittedName>
        <fullName evidence="7">Response regulator protein TmoT</fullName>
    </submittedName>
</protein>
<dbReference type="InterPro" id="IPR001789">
    <property type="entry name" value="Sig_transdc_resp-reg_receiver"/>
</dbReference>
<feature type="modified residue" description="4-aspartylphosphate" evidence="4">
    <location>
        <position position="66"/>
    </location>
</feature>
<dbReference type="RefSeq" id="WP_223988782.1">
    <property type="nucleotide sequence ID" value="NZ_CAJZAG010000005.1"/>
</dbReference>
<organism evidence="7 8">
    <name type="scientific">Cupriavidus pampae</name>
    <dbReference type="NCBI Taxonomy" id="659251"/>
    <lineage>
        <taxon>Bacteria</taxon>
        <taxon>Pseudomonadati</taxon>
        <taxon>Pseudomonadota</taxon>
        <taxon>Betaproteobacteria</taxon>
        <taxon>Burkholderiales</taxon>
        <taxon>Burkholderiaceae</taxon>
        <taxon>Cupriavidus</taxon>
    </lineage>
</organism>
<evidence type="ECO:0000259" key="5">
    <source>
        <dbReference type="PROSITE" id="PS50043"/>
    </source>
</evidence>
<feature type="domain" description="Response regulatory" evidence="6">
    <location>
        <begin position="17"/>
        <end position="131"/>
    </location>
</feature>
<dbReference type="PROSITE" id="PS50043">
    <property type="entry name" value="HTH_LUXR_2"/>
    <property type="match status" value="1"/>
</dbReference>
<dbReference type="InterPro" id="IPR000792">
    <property type="entry name" value="Tscrpt_reg_LuxR_C"/>
</dbReference>
<dbReference type="PANTHER" id="PTHR44688">
    <property type="entry name" value="DNA-BINDING TRANSCRIPTIONAL ACTIVATOR DEVR_DOSR"/>
    <property type="match status" value="1"/>
</dbReference>
<keyword evidence="1" id="KW-0805">Transcription regulation</keyword>
<proteinExistence type="predicted"/>
<feature type="domain" description="HTH luxR-type" evidence="5">
    <location>
        <begin position="147"/>
        <end position="212"/>
    </location>
</feature>
<dbReference type="SMART" id="SM00448">
    <property type="entry name" value="REC"/>
    <property type="match status" value="1"/>
</dbReference>
<evidence type="ECO:0000256" key="2">
    <source>
        <dbReference type="ARBA" id="ARBA00023125"/>
    </source>
</evidence>
<keyword evidence="4" id="KW-0597">Phosphoprotein</keyword>
<dbReference type="Pfam" id="PF00072">
    <property type="entry name" value="Response_reg"/>
    <property type="match status" value="1"/>
</dbReference>
<dbReference type="SUPFAM" id="SSF52172">
    <property type="entry name" value="CheY-like"/>
    <property type="match status" value="1"/>
</dbReference>
<dbReference type="InterPro" id="IPR011006">
    <property type="entry name" value="CheY-like_superfamily"/>
</dbReference>
<sequence>MFYAPAMHSIEADDDGLVIVVDDDAGVRSALANLFNSVGLRNLTLGSADELLTLKLPDSPFCVVLDMRLREVSGLDVQSQLRKRRPAMPIIFISGHADFATGVAAMKGGACDFIAKPFREQDLLDAVYRALDDDRSRHAKDARVHALRGRYAELSPREQEVMSLATAGLLNKQVASAIGIAEATVKIHRGQAMRKMEAKTFAELVTMADALSVRGRGRAQAAI</sequence>
<reference evidence="7 8" key="1">
    <citation type="submission" date="2021-08" db="EMBL/GenBank/DDBJ databases">
        <authorList>
            <person name="Peeters C."/>
        </authorList>
    </citation>
    <scope>NUCLEOTIDE SEQUENCE [LARGE SCALE GENOMIC DNA]</scope>
    <source>
        <strain evidence="7 8">LMG 32289</strain>
    </source>
</reference>
<dbReference type="SMART" id="SM00421">
    <property type="entry name" value="HTH_LUXR"/>
    <property type="match status" value="1"/>
</dbReference>
<keyword evidence="3" id="KW-0804">Transcription</keyword>
<keyword evidence="8" id="KW-1185">Reference proteome</keyword>
<evidence type="ECO:0000313" key="8">
    <source>
        <dbReference type="Proteomes" id="UP000706525"/>
    </source>
</evidence>
<dbReference type="Proteomes" id="UP000706525">
    <property type="component" value="Unassembled WGS sequence"/>
</dbReference>
<dbReference type="Gene3D" id="3.40.50.2300">
    <property type="match status" value="1"/>
</dbReference>
<evidence type="ECO:0000259" key="6">
    <source>
        <dbReference type="PROSITE" id="PS50110"/>
    </source>
</evidence>
<gene>
    <name evidence="7" type="primary">tmoT_4</name>
    <name evidence="7" type="ORF">LMG32289_02631</name>
</gene>
<dbReference type="PROSITE" id="PS50110">
    <property type="entry name" value="RESPONSE_REGULATORY"/>
    <property type="match status" value="1"/>
</dbReference>
<dbReference type="PRINTS" id="PR00038">
    <property type="entry name" value="HTHLUXR"/>
</dbReference>